<evidence type="ECO:0000313" key="3">
    <source>
        <dbReference type="EMBL" id="EHK54274.1"/>
    </source>
</evidence>
<accession>H0HYD6</accession>
<dbReference type="PATRIC" id="fig|1107882.3.peg.5058"/>
<dbReference type="InterPro" id="IPR036188">
    <property type="entry name" value="FAD/NAD-bd_sf"/>
</dbReference>
<dbReference type="InterPro" id="IPR006076">
    <property type="entry name" value="FAD-dep_OxRdtase"/>
</dbReference>
<dbReference type="Gene3D" id="3.30.9.10">
    <property type="entry name" value="D-Amino Acid Oxidase, subunit A, domain 2"/>
    <property type="match status" value="1"/>
</dbReference>
<protein>
    <submittedName>
        <fullName evidence="3">FAD dependent oxidoreductase</fullName>
    </submittedName>
</protein>
<feature type="domain" description="FAD dependent oxidoreductase" evidence="2">
    <location>
        <begin position="31"/>
        <end position="387"/>
    </location>
</feature>
<dbReference type="PANTHER" id="PTHR13847:SF281">
    <property type="entry name" value="FAD DEPENDENT OXIDOREDUCTASE DOMAIN-CONTAINING PROTEIN"/>
    <property type="match status" value="1"/>
</dbReference>
<keyword evidence="4" id="KW-1185">Reference proteome</keyword>
<gene>
    <name evidence="3" type="ORF">MAXJ12_26073</name>
</gene>
<dbReference type="GO" id="GO:0005737">
    <property type="term" value="C:cytoplasm"/>
    <property type="evidence" value="ECO:0007669"/>
    <property type="project" value="TreeGrafter"/>
</dbReference>
<dbReference type="OrthoDB" id="9814969at2"/>
<reference evidence="3 4" key="1">
    <citation type="journal article" date="2012" name="J. Bacteriol.">
        <title>Draft Genome Sequence of Mesorhizobium alhagi CCNWXJ12-2T, a Novel Salt-Resistant Species Isolated from the Desert of Northwestern China.</title>
        <authorList>
            <person name="Zhou M."/>
            <person name="Chen W."/>
            <person name="Chen H."/>
            <person name="Wei G."/>
        </authorList>
    </citation>
    <scope>NUCLEOTIDE SEQUENCE [LARGE SCALE GENOMIC DNA]</scope>
    <source>
        <strain evidence="3 4">CCNWXJ12-2</strain>
    </source>
</reference>
<dbReference type="EMBL" id="AHAM01000218">
    <property type="protein sequence ID" value="EHK54274.1"/>
    <property type="molecule type" value="Genomic_DNA"/>
</dbReference>
<organism evidence="3 4">
    <name type="scientific">Mesorhizobium alhagi CCNWXJ12-2</name>
    <dbReference type="NCBI Taxonomy" id="1107882"/>
    <lineage>
        <taxon>Bacteria</taxon>
        <taxon>Pseudomonadati</taxon>
        <taxon>Pseudomonadota</taxon>
        <taxon>Alphaproteobacteria</taxon>
        <taxon>Hyphomicrobiales</taxon>
        <taxon>Phyllobacteriaceae</taxon>
        <taxon>Allomesorhizobium</taxon>
    </lineage>
</organism>
<dbReference type="AlphaFoldDB" id="H0HYD6"/>
<dbReference type="GO" id="GO:0016491">
    <property type="term" value="F:oxidoreductase activity"/>
    <property type="evidence" value="ECO:0007669"/>
    <property type="project" value="UniProtKB-KW"/>
</dbReference>
<proteinExistence type="predicted"/>
<sequence>MNEIEHPRSLWRETALPAPAPVMLSDAVNADIAIIGGGYTGLNAALRAIERGLHPVVLEAAEIGWGASGRNGGVVSTKFRVSLSDIARHHDLEIARRMHRIGHDAMDCVERNIEELGIADAGFARTGNLRCAHNDLAQTRLVAEAETARDMFGDTSLTVLGADQVREETGSADFVGGVLSTHAGVIHPLSYARGLAAAVHADGGKIFEHSAVLARNKDGDRAVLTTAQGEVIARHVLIATNGYSDITAATAPVRGTVIPFRSAMIATEPLGPKLRTTLMPHGRSYSETRRMMRWFRPAGDRMLFGGRGAFGREDSASAFQALERALKNIFPQLAGTAITHRWSGLVAMTMDSLPQVGVLDERTGFALGYNGAGIALSSLMGSRVVDLMLGDKPDLGLIERDGPKPIPFYFLREPAVRTVAGWYQFLDAIGR</sequence>
<dbReference type="Proteomes" id="UP000003250">
    <property type="component" value="Unassembled WGS sequence"/>
</dbReference>
<name>H0HYD6_9HYPH</name>
<evidence type="ECO:0000313" key="4">
    <source>
        <dbReference type="Proteomes" id="UP000003250"/>
    </source>
</evidence>
<evidence type="ECO:0000256" key="1">
    <source>
        <dbReference type="ARBA" id="ARBA00023002"/>
    </source>
</evidence>
<dbReference type="RefSeq" id="WP_008838793.1">
    <property type="nucleotide sequence ID" value="NZ_AHAM01000218.1"/>
</dbReference>
<dbReference type="PANTHER" id="PTHR13847">
    <property type="entry name" value="SARCOSINE DEHYDROGENASE-RELATED"/>
    <property type="match status" value="1"/>
</dbReference>
<dbReference type="Gene3D" id="3.50.50.60">
    <property type="entry name" value="FAD/NAD(P)-binding domain"/>
    <property type="match status" value="1"/>
</dbReference>
<evidence type="ECO:0000259" key="2">
    <source>
        <dbReference type="Pfam" id="PF01266"/>
    </source>
</evidence>
<dbReference type="SUPFAM" id="SSF51905">
    <property type="entry name" value="FAD/NAD(P)-binding domain"/>
    <property type="match status" value="1"/>
</dbReference>
<dbReference type="Pfam" id="PF01266">
    <property type="entry name" value="DAO"/>
    <property type="match status" value="1"/>
</dbReference>
<keyword evidence="1" id="KW-0560">Oxidoreductase</keyword>